<reference evidence="1" key="1">
    <citation type="submission" date="2021-11" db="EMBL/GenBank/DDBJ databases">
        <authorList>
            <consortium name="Genoscope - CEA"/>
            <person name="William W."/>
        </authorList>
    </citation>
    <scope>NUCLEOTIDE SEQUENCE</scope>
</reference>
<accession>A0A8J2S4A2</accession>
<dbReference type="EMBL" id="CAKKNE010000001">
    <property type="protein sequence ID" value="CAH0364853.1"/>
    <property type="molecule type" value="Genomic_DNA"/>
</dbReference>
<dbReference type="Proteomes" id="UP000789595">
    <property type="component" value="Unassembled WGS sequence"/>
</dbReference>
<sequence>MKWCYAWALYGDDDATLDDLFEAVETLEDTERIARRVLGDAHPTTTGIKSHLRDAQATLDTFLDARDMESSEDE</sequence>
<proteinExistence type="predicted"/>
<name>A0A8J2S4A2_9STRA</name>
<evidence type="ECO:0000313" key="2">
    <source>
        <dbReference type="Proteomes" id="UP000789595"/>
    </source>
</evidence>
<dbReference type="AlphaFoldDB" id="A0A8J2S4A2"/>
<protein>
    <submittedName>
        <fullName evidence="1">Uncharacterized protein</fullName>
    </submittedName>
</protein>
<keyword evidence="2" id="KW-1185">Reference proteome</keyword>
<evidence type="ECO:0000313" key="1">
    <source>
        <dbReference type="EMBL" id="CAH0364853.1"/>
    </source>
</evidence>
<dbReference type="OrthoDB" id="59528at2759"/>
<organism evidence="1 2">
    <name type="scientific">Pelagomonas calceolata</name>
    <dbReference type="NCBI Taxonomy" id="35677"/>
    <lineage>
        <taxon>Eukaryota</taxon>
        <taxon>Sar</taxon>
        <taxon>Stramenopiles</taxon>
        <taxon>Ochrophyta</taxon>
        <taxon>Pelagophyceae</taxon>
        <taxon>Pelagomonadales</taxon>
        <taxon>Pelagomonadaceae</taxon>
        <taxon>Pelagomonas</taxon>
    </lineage>
</organism>
<gene>
    <name evidence="1" type="ORF">PECAL_1P12380</name>
</gene>
<comment type="caution">
    <text evidence="1">The sequence shown here is derived from an EMBL/GenBank/DDBJ whole genome shotgun (WGS) entry which is preliminary data.</text>
</comment>